<evidence type="ECO:0000313" key="3">
    <source>
        <dbReference type="Proteomes" id="UP001050975"/>
    </source>
</evidence>
<comment type="caution">
    <text evidence="2">The sequence shown here is derived from an EMBL/GenBank/DDBJ whole genome shotgun (WGS) entry which is preliminary data.</text>
</comment>
<reference evidence="2" key="1">
    <citation type="submission" date="2019-10" db="EMBL/GenBank/DDBJ databases">
        <title>Draft genome sequece of Microseira wollei NIES-4236.</title>
        <authorList>
            <person name="Yamaguchi H."/>
            <person name="Suzuki S."/>
            <person name="Kawachi M."/>
        </authorList>
    </citation>
    <scope>NUCLEOTIDE SEQUENCE</scope>
    <source>
        <strain evidence="2">NIES-4236</strain>
    </source>
</reference>
<keyword evidence="1" id="KW-1133">Transmembrane helix</keyword>
<accession>A0AAV3XQ58</accession>
<dbReference type="AlphaFoldDB" id="A0AAV3XQ58"/>
<evidence type="ECO:0000256" key="1">
    <source>
        <dbReference type="SAM" id="Phobius"/>
    </source>
</evidence>
<keyword evidence="1" id="KW-0812">Transmembrane</keyword>
<name>A0AAV3XQ58_9CYAN</name>
<feature type="transmembrane region" description="Helical" evidence="1">
    <location>
        <begin position="20"/>
        <end position="43"/>
    </location>
</feature>
<evidence type="ECO:0008006" key="4">
    <source>
        <dbReference type="Google" id="ProtNLM"/>
    </source>
</evidence>
<organism evidence="2 3">
    <name type="scientific">Microseira wollei NIES-4236</name>
    <dbReference type="NCBI Taxonomy" id="2530354"/>
    <lineage>
        <taxon>Bacteria</taxon>
        <taxon>Bacillati</taxon>
        <taxon>Cyanobacteriota</taxon>
        <taxon>Cyanophyceae</taxon>
        <taxon>Oscillatoriophycideae</taxon>
        <taxon>Aerosakkonematales</taxon>
        <taxon>Aerosakkonemataceae</taxon>
        <taxon>Microseira</taxon>
    </lineage>
</organism>
<gene>
    <name evidence="2" type="ORF">MiSe_74850</name>
</gene>
<evidence type="ECO:0000313" key="2">
    <source>
        <dbReference type="EMBL" id="GET42667.1"/>
    </source>
</evidence>
<keyword evidence="1" id="KW-0472">Membrane</keyword>
<dbReference type="EMBL" id="BLAY01000175">
    <property type="protein sequence ID" value="GET42667.1"/>
    <property type="molecule type" value="Genomic_DNA"/>
</dbReference>
<dbReference type="RefSeq" id="WP_226590562.1">
    <property type="nucleotide sequence ID" value="NZ_BLAY01000175.1"/>
</dbReference>
<dbReference type="Proteomes" id="UP001050975">
    <property type="component" value="Unassembled WGS sequence"/>
</dbReference>
<proteinExistence type="predicted"/>
<keyword evidence="3" id="KW-1185">Reference proteome</keyword>
<protein>
    <recommendedName>
        <fullName evidence="4">Peptidase</fullName>
    </recommendedName>
</protein>
<sequence>MAIARLPWRQLHRILAPVMLVPILLTLTTGSLYQIALLAGMGAEFLWLKKLHVGDFAILNLTAIYPFLNALGLLLMAITGIWLWFGIKRRRS</sequence>
<feature type="transmembrane region" description="Helical" evidence="1">
    <location>
        <begin position="63"/>
        <end position="85"/>
    </location>
</feature>